<feature type="chain" id="PRO_5039169928" evidence="1">
    <location>
        <begin position="23"/>
        <end position="548"/>
    </location>
</feature>
<dbReference type="InterPro" id="IPR030678">
    <property type="entry name" value="Peptide/Ni-bd"/>
</dbReference>
<proteinExistence type="predicted"/>
<dbReference type="Gene3D" id="3.10.105.10">
    <property type="entry name" value="Dipeptide-binding Protein, Domain 3"/>
    <property type="match status" value="1"/>
</dbReference>
<gene>
    <name evidence="3" type="ORF">GCM10010305_13590</name>
</gene>
<accession>A0A918SWI1</accession>
<protein>
    <submittedName>
        <fullName evidence="3">Peptide ABC transporter substrate-binding protein</fullName>
    </submittedName>
</protein>
<dbReference type="AlphaFoldDB" id="A0A918SWI1"/>
<reference evidence="3" key="1">
    <citation type="journal article" date="2014" name="Int. J. Syst. Evol. Microbiol.">
        <title>Complete genome sequence of Corynebacterium casei LMG S-19264T (=DSM 44701T), isolated from a smear-ripened cheese.</title>
        <authorList>
            <consortium name="US DOE Joint Genome Institute (JGI-PGF)"/>
            <person name="Walter F."/>
            <person name="Albersmeier A."/>
            <person name="Kalinowski J."/>
            <person name="Ruckert C."/>
        </authorList>
    </citation>
    <scope>NUCLEOTIDE SEQUENCE</scope>
    <source>
        <strain evidence="3">JCM 4518</strain>
    </source>
</reference>
<evidence type="ECO:0000313" key="3">
    <source>
        <dbReference type="EMBL" id="GHA72595.1"/>
    </source>
</evidence>
<dbReference type="InterPro" id="IPR039424">
    <property type="entry name" value="SBP_5"/>
</dbReference>
<dbReference type="InterPro" id="IPR000914">
    <property type="entry name" value="SBP_5_dom"/>
</dbReference>
<dbReference type="RefSeq" id="WP_189975643.1">
    <property type="nucleotide sequence ID" value="NZ_BMUL01000003.1"/>
</dbReference>
<dbReference type="GO" id="GO:1904680">
    <property type="term" value="F:peptide transmembrane transporter activity"/>
    <property type="evidence" value="ECO:0007669"/>
    <property type="project" value="TreeGrafter"/>
</dbReference>
<comment type="caution">
    <text evidence="3">The sequence shown here is derived from an EMBL/GenBank/DDBJ whole genome shotgun (WGS) entry which is preliminary data.</text>
</comment>
<organism evidence="3 4">
    <name type="scientific">Streptomyces termitum</name>
    <dbReference type="NCBI Taxonomy" id="67368"/>
    <lineage>
        <taxon>Bacteria</taxon>
        <taxon>Bacillati</taxon>
        <taxon>Actinomycetota</taxon>
        <taxon>Actinomycetes</taxon>
        <taxon>Kitasatosporales</taxon>
        <taxon>Streptomycetaceae</taxon>
        <taxon>Streptomyces</taxon>
    </lineage>
</organism>
<dbReference type="GO" id="GO:0043190">
    <property type="term" value="C:ATP-binding cassette (ABC) transporter complex"/>
    <property type="evidence" value="ECO:0007669"/>
    <property type="project" value="InterPro"/>
</dbReference>
<evidence type="ECO:0000259" key="2">
    <source>
        <dbReference type="Pfam" id="PF00496"/>
    </source>
</evidence>
<feature type="domain" description="Solute-binding protein family 5" evidence="2">
    <location>
        <begin position="91"/>
        <end position="467"/>
    </location>
</feature>
<keyword evidence="1" id="KW-0732">Signal</keyword>
<dbReference type="Proteomes" id="UP000644020">
    <property type="component" value="Unassembled WGS sequence"/>
</dbReference>
<evidence type="ECO:0000313" key="4">
    <source>
        <dbReference type="Proteomes" id="UP000644020"/>
    </source>
</evidence>
<dbReference type="SUPFAM" id="SSF53850">
    <property type="entry name" value="Periplasmic binding protein-like II"/>
    <property type="match status" value="1"/>
</dbReference>
<name>A0A918SWI1_9ACTN</name>
<dbReference type="Pfam" id="PF00496">
    <property type="entry name" value="SBP_bac_5"/>
    <property type="match status" value="1"/>
</dbReference>
<dbReference type="EMBL" id="BMUL01000003">
    <property type="protein sequence ID" value="GHA72595.1"/>
    <property type="molecule type" value="Genomic_DNA"/>
</dbReference>
<dbReference type="GO" id="GO:0042597">
    <property type="term" value="C:periplasmic space"/>
    <property type="evidence" value="ECO:0007669"/>
    <property type="project" value="UniProtKB-ARBA"/>
</dbReference>
<evidence type="ECO:0000256" key="1">
    <source>
        <dbReference type="SAM" id="SignalP"/>
    </source>
</evidence>
<dbReference type="PROSITE" id="PS51257">
    <property type="entry name" value="PROKAR_LIPOPROTEIN"/>
    <property type="match status" value="1"/>
</dbReference>
<reference evidence="3" key="2">
    <citation type="submission" date="2020-09" db="EMBL/GenBank/DDBJ databases">
        <authorList>
            <person name="Sun Q."/>
            <person name="Ohkuma M."/>
        </authorList>
    </citation>
    <scope>NUCLEOTIDE SEQUENCE</scope>
    <source>
        <strain evidence="3">JCM 4518</strain>
    </source>
</reference>
<sequence length="548" mass="59241">MRGAKSAKWVTGAIIVALAATACGGGKTDEGAKGAKGAVDPNGIFSIELGEPEKPLLTGDTMESNGSAVMAGLFSTLVDYKADGSLEMINAESVTTTDSKTWTVKLKKGWTFHDGTPVTAKSFVDAWNWNASVDNAQGLASWFADIKGYEKVHPDAEGAKATSKTLDGLKVVDEGTFTIELAKPVPYFAHKLAYIVFAPLPDSFYKLPAKERGAKPVGNGPYKFKSWDHKKQIEVVRFDDYKGPNKAKNGGVVFKNYTTLEAAYEDLKSGNVDVLRQIAPKDLPLYRQDLGERAVDQAYSAIQTIAVAFYADQWKKPKPIDPRVIQGLSMAIDRATITKTVLNGTREPATGWVAKGVLGYQPNAVEITKFDPAKAKELIEAGGGVPNNQISIQYNADGGHKEWVEAVCNSITQATTVKCVGDGKPDFQADLTARKTKQVKSLYRSGWVLDYPVNANFISDLFRTGAGGNQGDFSNKELDAKIAAADSAKTLDESVKAYQAIEKDLINYMPSIPLWYYKVNAGYSENVSGVAYGQDGDPILTGVEVKKK</sequence>
<dbReference type="CDD" id="cd00995">
    <property type="entry name" value="PBP2_NikA_DppA_OppA_like"/>
    <property type="match status" value="1"/>
</dbReference>
<feature type="signal peptide" evidence="1">
    <location>
        <begin position="1"/>
        <end position="22"/>
    </location>
</feature>
<dbReference type="GO" id="GO:0015833">
    <property type="term" value="P:peptide transport"/>
    <property type="evidence" value="ECO:0007669"/>
    <property type="project" value="TreeGrafter"/>
</dbReference>
<dbReference type="PIRSF" id="PIRSF002741">
    <property type="entry name" value="MppA"/>
    <property type="match status" value="1"/>
</dbReference>
<keyword evidence="4" id="KW-1185">Reference proteome</keyword>
<dbReference type="Gene3D" id="3.90.76.10">
    <property type="entry name" value="Dipeptide-binding Protein, Domain 1"/>
    <property type="match status" value="1"/>
</dbReference>
<dbReference type="PANTHER" id="PTHR30290:SF83">
    <property type="entry name" value="ABC TRANSPORTER SUBSTRATE-BINDING PROTEIN"/>
    <property type="match status" value="1"/>
</dbReference>
<dbReference type="Gene3D" id="3.40.190.10">
    <property type="entry name" value="Periplasmic binding protein-like II"/>
    <property type="match status" value="1"/>
</dbReference>
<dbReference type="PANTHER" id="PTHR30290">
    <property type="entry name" value="PERIPLASMIC BINDING COMPONENT OF ABC TRANSPORTER"/>
    <property type="match status" value="1"/>
</dbReference>